<gene>
    <name evidence="3" type="ORF">CFter6_1122</name>
</gene>
<dbReference type="Gene3D" id="1.20.120.1220">
    <property type="match status" value="1"/>
</dbReference>
<dbReference type="EMBL" id="CP013232">
    <property type="protein sequence ID" value="AMO93840.1"/>
    <property type="molecule type" value="Genomic_DNA"/>
</dbReference>
<dbReference type="Proteomes" id="UP000072421">
    <property type="component" value="Chromosome"/>
</dbReference>
<evidence type="ECO:0000259" key="2">
    <source>
        <dbReference type="Pfam" id="PF01478"/>
    </source>
</evidence>
<dbReference type="GO" id="GO:0004190">
    <property type="term" value="F:aspartic-type endopeptidase activity"/>
    <property type="evidence" value="ECO:0007669"/>
    <property type="project" value="InterPro"/>
</dbReference>
<protein>
    <submittedName>
        <fullName evidence="3">Type IV leader peptidase family protein</fullName>
    </submittedName>
</protein>
<name>A0A127P7P6_9BURK</name>
<evidence type="ECO:0000256" key="1">
    <source>
        <dbReference type="SAM" id="Phobius"/>
    </source>
</evidence>
<keyword evidence="1" id="KW-0812">Transmembrane</keyword>
<proteinExistence type="predicted"/>
<evidence type="ECO:0000313" key="3">
    <source>
        <dbReference type="EMBL" id="AMO93840.1"/>
    </source>
</evidence>
<sequence>MLLGKGLNEIRWLSALSGFAIGLAFFVPLYAARAMAAGDVKFFAVLGLLLGPGVLLLVFLIASLIAAVHALLVYASRLGIIPGLQLAAMRVTRWSLYRRMLEKRGTRAGIPYAAYLALAGAWMGMHGAGLAPGFV</sequence>
<organism evidence="3">
    <name type="scientific">Collimonas fungivorans</name>
    <dbReference type="NCBI Taxonomy" id="158899"/>
    <lineage>
        <taxon>Bacteria</taxon>
        <taxon>Pseudomonadati</taxon>
        <taxon>Pseudomonadota</taxon>
        <taxon>Betaproteobacteria</taxon>
        <taxon>Burkholderiales</taxon>
        <taxon>Oxalobacteraceae</taxon>
        <taxon>Collimonas</taxon>
    </lineage>
</organism>
<feature type="domain" description="Prepilin type IV endopeptidase peptidase" evidence="2">
    <location>
        <begin position="7"/>
        <end position="71"/>
    </location>
</feature>
<dbReference type="Pfam" id="PF01478">
    <property type="entry name" value="Peptidase_A24"/>
    <property type="match status" value="1"/>
</dbReference>
<accession>A0A127P7P6</accession>
<dbReference type="AlphaFoldDB" id="A0A127P7P6"/>
<feature type="transmembrane region" description="Helical" evidence="1">
    <location>
        <begin position="71"/>
        <end position="91"/>
    </location>
</feature>
<feature type="transmembrane region" description="Helical" evidence="1">
    <location>
        <begin position="112"/>
        <end position="134"/>
    </location>
</feature>
<keyword evidence="1" id="KW-1133">Transmembrane helix</keyword>
<dbReference type="InterPro" id="IPR000045">
    <property type="entry name" value="Prepilin_IV_endopep_pep"/>
</dbReference>
<dbReference type="PATRIC" id="fig|158899.10.peg.1134"/>
<feature type="transmembrane region" description="Helical" evidence="1">
    <location>
        <begin position="12"/>
        <end position="31"/>
    </location>
</feature>
<feature type="transmembrane region" description="Helical" evidence="1">
    <location>
        <begin position="43"/>
        <end position="65"/>
    </location>
</feature>
<dbReference type="GO" id="GO:0016020">
    <property type="term" value="C:membrane"/>
    <property type="evidence" value="ECO:0007669"/>
    <property type="project" value="InterPro"/>
</dbReference>
<keyword evidence="1" id="KW-0472">Membrane</keyword>
<reference evidence="3 4" key="1">
    <citation type="submission" date="2015-11" db="EMBL/GenBank/DDBJ databases">
        <title>Exploring the genomic traits of fungus-feeding bacterial genus Collimonas.</title>
        <authorList>
            <person name="Song C."/>
            <person name="Schmidt R."/>
            <person name="de Jager V."/>
            <person name="Krzyzanowska D."/>
            <person name="Jongedijk E."/>
            <person name="Cankar K."/>
            <person name="Beekwilder J."/>
            <person name="van Veen A."/>
            <person name="de Boer W."/>
            <person name="van Veen J.A."/>
            <person name="Garbeva P."/>
        </authorList>
    </citation>
    <scope>NUCLEOTIDE SEQUENCE [LARGE SCALE GENOMIC DNA]</scope>
    <source>
        <strain evidence="3 4">Ter6</strain>
    </source>
</reference>
<evidence type="ECO:0000313" key="4">
    <source>
        <dbReference type="Proteomes" id="UP000072421"/>
    </source>
</evidence>